<dbReference type="SUPFAM" id="SSF51126">
    <property type="entry name" value="Pectin lyase-like"/>
    <property type="match status" value="1"/>
</dbReference>
<proteinExistence type="predicted"/>
<dbReference type="EMBL" id="LBXO01000015">
    <property type="protein sequence ID" value="KKR33111.1"/>
    <property type="molecule type" value="Genomic_DNA"/>
</dbReference>
<dbReference type="InterPro" id="IPR012334">
    <property type="entry name" value="Pectin_lyas_fold"/>
</dbReference>
<evidence type="ECO:0000256" key="1">
    <source>
        <dbReference type="SAM" id="SignalP"/>
    </source>
</evidence>
<evidence type="ECO:0000313" key="2">
    <source>
        <dbReference type="EMBL" id="KKR33111.1"/>
    </source>
</evidence>
<dbReference type="Proteomes" id="UP000034137">
    <property type="component" value="Unassembled WGS sequence"/>
</dbReference>
<dbReference type="AlphaFoldDB" id="A0A0G0Q720"/>
<evidence type="ECO:0000313" key="3">
    <source>
        <dbReference type="Proteomes" id="UP000034137"/>
    </source>
</evidence>
<feature type="signal peptide" evidence="1">
    <location>
        <begin position="1"/>
        <end position="38"/>
    </location>
</feature>
<feature type="chain" id="PRO_5002533980" evidence="1">
    <location>
        <begin position="39"/>
        <end position="148"/>
    </location>
</feature>
<protein>
    <submittedName>
        <fullName evidence="2">Uncharacterized protein</fullName>
    </submittedName>
</protein>
<accession>A0A0G0Q720</accession>
<keyword evidence="1" id="KW-0732">Signal</keyword>
<dbReference type="Gene3D" id="2.160.20.10">
    <property type="entry name" value="Single-stranded right-handed beta-helix, Pectin lyase-like"/>
    <property type="match status" value="1"/>
</dbReference>
<comment type="caution">
    <text evidence="2">The sequence shown here is derived from an EMBL/GenBank/DDBJ whole genome shotgun (WGS) entry which is preliminary data.</text>
</comment>
<name>A0A0G0Q720_9BACT</name>
<sequence>MTKKFTSEEKVSFNVWQKSIFFLFLFFALSLITNKAQAATYYVDAINGNDAAIGNTQASPIKTISALNKKALLAGDSVLFKRGQTWQSQVSLAAKSGMADAYITYGAYGIGAKPKLNNITLKDKSYIKFQGLEFYNNAPGNWIVYIDS</sequence>
<gene>
    <name evidence="2" type="ORF">UT64_C0015G0023</name>
</gene>
<dbReference type="InterPro" id="IPR011050">
    <property type="entry name" value="Pectin_lyase_fold/virulence"/>
</dbReference>
<feature type="non-terminal residue" evidence="2">
    <location>
        <position position="148"/>
    </location>
</feature>
<reference evidence="2 3" key="1">
    <citation type="journal article" date="2015" name="Nature">
        <title>rRNA introns, odd ribosomes, and small enigmatic genomes across a large radiation of phyla.</title>
        <authorList>
            <person name="Brown C.T."/>
            <person name="Hug L.A."/>
            <person name="Thomas B.C."/>
            <person name="Sharon I."/>
            <person name="Castelle C.J."/>
            <person name="Singh A."/>
            <person name="Wilkins M.J."/>
            <person name="Williams K.H."/>
            <person name="Banfield J.F."/>
        </authorList>
    </citation>
    <scope>NUCLEOTIDE SEQUENCE [LARGE SCALE GENOMIC DNA]</scope>
</reference>
<organism evidence="2 3">
    <name type="scientific">Candidatus Falkowbacteria bacterium GW2011_GWF2_39_8</name>
    <dbReference type="NCBI Taxonomy" id="1618642"/>
    <lineage>
        <taxon>Bacteria</taxon>
        <taxon>Candidatus Falkowiibacteriota</taxon>
    </lineage>
</organism>